<dbReference type="AlphaFoldDB" id="A0A6C0E4T7"/>
<name>A0A6C0E4T7_9ZZZZ</name>
<proteinExistence type="predicted"/>
<accession>A0A6C0E4T7</accession>
<organism evidence="1">
    <name type="scientific">viral metagenome</name>
    <dbReference type="NCBI Taxonomy" id="1070528"/>
    <lineage>
        <taxon>unclassified sequences</taxon>
        <taxon>metagenomes</taxon>
        <taxon>organismal metagenomes</taxon>
    </lineage>
</organism>
<sequence>MSDLRNFCDHLISFVYELAATYPDEPELVRAAQIAKMAPPRLLFSSFKTHIYDEFSTHILTENEEYIRQRANRPELLVFTKHWSTMSEANRTCVWKHLKVLVLLAQRVR</sequence>
<dbReference type="EMBL" id="MN739743">
    <property type="protein sequence ID" value="QHT24187.1"/>
    <property type="molecule type" value="Genomic_DNA"/>
</dbReference>
<protein>
    <submittedName>
        <fullName evidence="1">Uncharacterized protein</fullName>
    </submittedName>
</protein>
<reference evidence="1" key="1">
    <citation type="journal article" date="2020" name="Nature">
        <title>Giant virus diversity and host interactions through global metagenomics.</title>
        <authorList>
            <person name="Schulz F."/>
            <person name="Roux S."/>
            <person name="Paez-Espino D."/>
            <person name="Jungbluth S."/>
            <person name="Walsh D.A."/>
            <person name="Denef V.J."/>
            <person name="McMahon K.D."/>
            <person name="Konstantinidis K.T."/>
            <person name="Eloe-Fadrosh E.A."/>
            <person name="Kyrpides N.C."/>
            <person name="Woyke T."/>
        </authorList>
    </citation>
    <scope>NUCLEOTIDE SEQUENCE</scope>
    <source>
        <strain evidence="1">GVMAG-M-3300023179-138</strain>
    </source>
</reference>
<evidence type="ECO:0000313" key="1">
    <source>
        <dbReference type="EMBL" id="QHT24187.1"/>
    </source>
</evidence>